<organism evidence="2 3">
    <name type="scientific">Ephemerocybe angulata</name>
    <dbReference type="NCBI Taxonomy" id="980116"/>
    <lineage>
        <taxon>Eukaryota</taxon>
        <taxon>Fungi</taxon>
        <taxon>Dikarya</taxon>
        <taxon>Basidiomycota</taxon>
        <taxon>Agaricomycotina</taxon>
        <taxon>Agaricomycetes</taxon>
        <taxon>Agaricomycetidae</taxon>
        <taxon>Agaricales</taxon>
        <taxon>Agaricineae</taxon>
        <taxon>Psathyrellaceae</taxon>
        <taxon>Ephemerocybe</taxon>
    </lineage>
</organism>
<evidence type="ECO:0000256" key="1">
    <source>
        <dbReference type="SAM" id="MobiDB-lite"/>
    </source>
</evidence>
<evidence type="ECO:0000313" key="2">
    <source>
        <dbReference type="EMBL" id="KAF6750882.1"/>
    </source>
</evidence>
<name>A0A8H6HR92_9AGAR</name>
<feature type="region of interest" description="Disordered" evidence="1">
    <location>
        <begin position="50"/>
        <end position="103"/>
    </location>
</feature>
<comment type="caution">
    <text evidence="2">The sequence shown here is derived from an EMBL/GenBank/DDBJ whole genome shotgun (WGS) entry which is preliminary data.</text>
</comment>
<reference evidence="2 3" key="1">
    <citation type="submission" date="2020-07" db="EMBL/GenBank/DDBJ databases">
        <title>Comparative genomics of pyrophilous fungi reveals a link between fire events and developmental genes.</title>
        <authorList>
            <consortium name="DOE Joint Genome Institute"/>
            <person name="Steindorff A.S."/>
            <person name="Carver A."/>
            <person name="Calhoun S."/>
            <person name="Stillman K."/>
            <person name="Liu H."/>
            <person name="Lipzen A."/>
            <person name="Pangilinan J."/>
            <person name="Labutti K."/>
            <person name="Bruns T.D."/>
            <person name="Grigoriev I.V."/>
        </authorList>
    </citation>
    <scope>NUCLEOTIDE SEQUENCE [LARGE SCALE GENOMIC DNA]</scope>
    <source>
        <strain evidence="2 3">CBS 144469</strain>
    </source>
</reference>
<dbReference type="Proteomes" id="UP000521943">
    <property type="component" value="Unassembled WGS sequence"/>
</dbReference>
<gene>
    <name evidence="2" type="ORF">DFP72DRAFT_506826</name>
</gene>
<dbReference type="AlphaFoldDB" id="A0A8H6HR92"/>
<proteinExistence type="predicted"/>
<protein>
    <submittedName>
        <fullName evidence="2">Uncharacterized protein</fullName>
    </submittedName>
</protein>
<dbReference type="EMBL" id="JACGCI010000054">
    <property type="protein sequence ID" value="KAF6750882.1"/>
    <property type="molecule type" value="Genomic_DNA"/>
</dbReference>
<sequence>MSRISSEKHTEPPKNCTQQASPFIAFLALQLPRTPRSIHFPSSLPQLTVLSRHAGPSTPTSGLPPPHLHHAPHDHPRAPHNALPPDHPSTTTHARTRARSGRRDRDLSAGVAFIARTNPRLRPFTFIPAVYPISLPFSLSFLARPLTLPPLSFEFRRDEHGLPLNIAEREHSKMVWPWVWGSRAGRLYTYSPIPPLRARV</sequence>
<evidence type="ECO:0000313" key="3">
    <source>
        <dbReference type="Proteomes" id="UP000521943"/>
    </source>
</evidence>
<keyword evidence="3" id="KW-1185">Reference proteome</keyword>
<accession>A0A8H6HR92</accession>